<accession>A0ABS5S5K6</accession>
<organism evidence="2 3">
    <name type="scientific">Aequorivita echinoideorum</name>
    <dbReference type="NCBI Taxonomy" id="1549647"/>
    <lineage>
        <taxon>Bacteria</taxon>
        <taxon>Pseudomonadati</taxon>
        <taxon>Bacteroidota</taxon>
        <taxon>Flavobacteriia</taxon>
        <taxon>Flavobacteriales</taxon>
        <taxon>Flavobacteriaceae</taxon>
        <taxon>Aequorivita</taxon>
    </lineage>
</organism>
<evidence type="ECO:0000256" key="1">
    <source>
        <dbReference type="SAM" id="Phobius"/>
    </source>
</evidence>
<protein>
    <recommendedName>
        <fullName evidence="4">Toxin secretion/phage lysis holin</fullName>
    </recommendedName>
</protein>
<evidence type="ECO:0000313" key="2">
    <source>
        <dbReference type="EMBL" id="MBT0607647.1"/>
    </source>
</evidence>
<keyword evidence="3" id="KW-1185">Reference proteome</keyword>
<keyword evidence="1" id="KW-1133">Transmembrane helix</keyword>
<feature type="transmembrane region" description="Helical" evidence="1">
    <location>
        <begin position="24"/>
        <end position="41"/>
    </location>
</feature>
<sequence length="134" mass="15942">MEKSDFFSEMNAALRALPPEVHELTWLVMIVLYGHLIYGAFLERKKLKPHVRWYLKIRAFIMMFYLCVKAVDVKYGMFDLFLPIYILFYVDGLIIVKGYMFHRCENFFLAMKRLTSFNSKKINVTPAPNNNEKE</sequence>
<dbReference type="Proteomes" id="UP001297092">
    <property type="component" value="Unassembled WGS sequence"/>
</dbReference>
<keyword evidence="1" id="KW-0472">Membrane</keyword>
<feature type="transmembrane region" description="Helical" evidence="1">
    <location>
        <begin position="77"/>
        <end position="96"/>
    </location>
</feature>
<evidence type="ECO:0000313" key="3">
    <source>
        <dbReference type="Proteomes" id="UP001297092"/>
    </source>
</evidence>
<evidence type="ECO:0008006" key="4">
    <source>
        <dbReference type="Google" id="ProtNLM"/>
    </source>
</evidence>
<reference evidence="2 3" key="1">
    <citation type="submission" date="2021-05" db="EMBL/GenBank/DDBJ databases">
        <title>Aequorivita echinoideorum JCM 30378 genome.</title>
        <authorList>
            <person name="Zhang H."/>
            <person name="Li C."/>
        </authorList>
    </citation>
    <scope>NUCLEOTIDE SEQUENCE [LARGE SCALE GENOMIC DNA]</scope>
    <source>
        <strain evidence="2 3">JCM30378</strain>
    </source>
</reference>
<gene>
    <name evidence="2" type="ORF">KIV10_05580</name>
</gene>
<keyword evidence="1" id="KW-0812">Transmembrane</keyword>
<comment type="caution">
    <text evidence="2">The sequence shown here is derived from an EMBL/GenBank/DDBJ whole genome shotgun (WGS) entry which is preliminary data.</text>
</comment>
<dbReference type="RefSeq" id="WP_214112504.1">
    <property type="nucleotide sequence ID" value="NZ_JAHCTB010000002.1"/>
</dbReference>
<dbReference type="EMBL" id="JAHCTB010000002">
    <property type="protein sequence ID" value="MBT0607647.1"/>
    <property type="molecule type" value="Genomic_DNA"/>
</dbReference>
<name>A0ABS5S5K6_9FLAO</name>
<feature type="transmembrane region" description="Helical" evidence="1">
    <location>
        <begin position="53"/>
        <end position="71"/>
    </location>
</feature>
<proteinExistence type="predicted"/>